<evidence type="ECO:0000256" key="6">
    <source>
        <dbReference type="ARBA" id="ARBA00022801"/>
    </source>
</evidence>
<dbReference type="FunFam" id="3.30.60.10:FF:000004">
    <property type="entry name" value="Endochitinase At2g43590"/>
    <property type="match status" value="1"/>
</dbReference>
<evidence type="ECO:0000256" key="3">
    <source>
        <dbReference type="ARBA" id="ARBA00012729"/>
    </source>
</evidence>
<feature type="chain" id="PRO_5035948845" description="chitinase" evidence="16">
    <location>
        <begin position="25"/>
        <end position="719"/>
    </location>
</feature>
<feature type="disulfide bond" evidence="14">
    <location>
        <begin position="494"/>
        <end position="508"/>
    </location>
</feature>
<evidence type="ECO:0000256" key="2">
    <source>
        <dbReference type="ARBA" id="ARBA00009373"/>
    </source>
</evidence>
<dbReference type="GO" id="GO:0008843">
    <property type="term" value="F:endochitinase activity"/>
    <property type="evidence" value="ECO:0007669"/>
    <property type="project" value="UniProtKB-EC"/>
</dbReference>
<keyword evidence="10" id="KW-0325">Glycoprotein</keyword>
<evidence type="ECO:0000313" key="19">
    <source>
        <dbReference type="Proteomes" id="UP000682877"/>
    </source>
</evidence>
<feature type="signal peptide" evidence="16">
    <location>
        <begin position="1"/>
        <end position="24"/>
    </location>
</feature>
<feature type="domain" description="Chitin-binding type-1" evidence="17">
    <location>
        <begin position="24"/>
        <end position="59"/>
    </location>
</feature>
<evidence type="ECO:0000256" key="8">
    <source>
        <dbReference type="ARBA" id="ARBA00023024"/>
    </source>
</evidence>
<dbReference type="GO" id="GO:0008061">
    <property type="term" value="F:chitin binding"/>
    <property type="evidence" value="ECO:0007669"/>
    <property type="project" value="UniProtKB-UniRule"/>
</dbReference>
<dbReference type="PROSITE" id="PS00026">
    <property type="entry name" value="CHIT_BIND_I_1"/>
    <property type="match status" value="1"/>
</dbReference>
<dbReference type="PANTHER" id="PTHR22595:SF161">
    <property type="entry name" value="GENOME ASSEMBLY, CHROMOSOME: A04"/>
    <property type="match status" value="1"/>
</dbReference>
<dbReference type="PROSITE" id="PS00773">
    <property type="entry name" value="CHITINASE_19_1"/>
    <property type="match status" value="2"/>
</dbReference>
<feature type="disulfide bond" evidence="14">
    <location>
        <begin position="489"/>
        <end position="501"/>
    </location>
</feature>
<dbReference type="EMBL" id="LR999454">
    <property type="protein sequence ID" value="CAE6047466.1"/>
    <property type="molecule type" value="Genomic_DNA"/>
</dbReference>
<feature type="region of interest" description="Disordered" evidence="15">
    <location>
        <begin position="259"/>
        <end position="280"/>
    </location>
</feature>
<keyword evidence="5 16" id="KW-0732">Signal</keyword>
<evidence type="ECO:0000256" key="10">
    <source>
        <dbReference type="ARBA" id="ARBA00023180"/>
    </source>
</evidence>
<dbReference type="SUPFAM" id="SSF57016">
    <property type="entry name" value="Plant lectins/antimicrobial peptides"/>
    <property type="match status" value="2"/>
</dbReference>
<dbReference type="SUPFAM" id="SSF53955">
    <property type="entry name" value="Lysozyme-like"/>
    <property type="match status" value="3"/>
</dbReference>
<feature type="domain" description="Chitin-binding type-1" evidence="17">
    <location>
        <begin position="484"/>
        <end position="519"/>
    </location>
</feature>
<evidence type="ECO:0000256" key="7">
    <source>
        <dbReference type="ARBA" id="ARBA00022821"/>
    </source>
</evidence>
<keyword evidence="7" id="KW-0611">Plant defense</keyword>
<keyword evidence="8" id="KW-0146">Chitin degradation</keyword>
<evidence type="ECO:0000259" key="17">
    <source>
        <dbReference type="PROSITE" id="PS50941"/>
    </source>
</evidence>
<dbReference type="PANTHER" id="PTHR22595">
    <property type="entry name" value="CHITINASE-RELATED"/>
    <property type="match status" value="1"/>
</dbReference>
<dbReference type="PROSITE" id="PS50941">
    <property type="entry name" value="CHIT_BIND_I_2"/>
    <property type="match status" value="2"/>
</dbReference>
<keyword evidence="12" id="KW-0326">Glycosidase</keyword>
<protein>
    <recommendedName>
        <fullName evidence="3">chitinase</fullName>
        <ecNumber evidence="3">3.2.1.14</ecNumber>
    </recommendedName>
</protein>
<evidence type="ECO:0000256" key="5">
    <source>
        <dbReference type="ARBA" id="ARBA00022729"/>
    </source>
</evidence>
<keyword evidence="13" id="KW-0624">Polysaccharide degradation</keyword>
<feature type="disulfide bond" evidence="14">
    <location>
        <begin position="34"/>
        <end position="48"/>
    </location>
</feature>
<evidence type="ECO:0000313" key="18">
    <source>
        <dbReference type="EMBL" id="CAE6047466.1"/>
    </source>
</evidence>
<keyword evidence="6" id="KW-0378">Hydrolase</keyword>
<proteinExistence type="inferred from homology"/>
<dbReference type="FunFam" id="3.30.20.10:FF:000001">
    <property type="entry name" value="Endochitinase (Chitinase)"/>
    <property type="match status" value="3"/>
</dbReference>
<dbReference type="PROSITE" id="PS00774">
    <property type="entry name" value="CHITINASE_19_2"/>
    <property type="match status" value="2"/>
</dbReference>
<dbReference type="Gene3D" id="3.30.60.10">
    <property type="entry name" value="Endochitinase-like"/>
    <property type="match status" value="2"/>
</dbReference>
<evidence type="ECO:0000256" key="4">
    <source>
        <dbReference type="ARBA" id="ARBA00022669"/>
    </source>
</evidence>
<comment type="caution">
    <text evidence="14">Lacks conserved residue(s) required for the propagation of feature annotation.</text>
</comment>
<dbReference type="AlphaFoldDB" id="A0A8S2A5S4"/>
<evidence type="ECO:0000256" key="16">
    <source>
        <dbReference type="SAM" id="SignalP"/>
    </source>
</evidence>
<name>A0A8S2A5S4_ARAAE</name>
<evidence type="ECO:0000256" key="13">
    <source>
        <dbReference type="ARBA" id="ARBA00023326"/>
    </source>
</evidence>
<comment type="similarity">
    <text evidence="2">Belongs to the glycosyl hydrolase 19 family. Chitinase class I subfamily.</text>
</comment>
<dbReference type="GO" id="GO:0000272">
    <property type="term" value="P:polysaccharide catabolic process"/>
    <property type="evidence" value="ECO:0007669"/>
    <property type="project" value="UniProtKB-KW"/>
</dbReference>
<reference evidence="18" key="1">
    <citation type="submission" date="2021-01" db="EMBL/GenBank/DDBJ databases">
        <authorList>
            <person name="Bezrukov I."/>
        </authorList>
    </citation>
    <scope>NUCLEOTIDE SEQUENCE</scope>
</reference>
<dbReference type="Proteomes" id="UP000682877">
    <property type="component" value="Chromosome 4"/>
</dbReference>
<dbReference type="Gene3D" id="1.10.530.10">
    <property type="match status" value="3"/>
</dbReference>
<dbReference type="Pfam" id="PF00182">
    <property type="entry name" value="Glyco_hydro_19"/>
    <property type="match status" value="3"/>
</dbReference>
<evidence type="ECO:0000256" key="9">
    <source>
        <dbReference type="ARBA" id="ARBA00023157"/>
    </source>
</evidence>
<gene>
    <name evidence="18" type="ORF">AARE701A_LOCUS11317</name>
</gene>
<comment type="catalytic activity">
    <reaction evidence="1">
        <text>Random endo-hydrolysis of N-acetyl-beta-D-glucosaminide (1-&gt;4)-beta-linkages in chitin and chitodextrins.</text>
        <dbReference type="EC" id="3.2.1.14"/>
    </reaction>
</comment>
<dbReference type="EC" id="3.2.1.14" evidence="3"/>
<dbReference type="CDD" id="cd00325">
    <property type="entry name" value="chitinase_GH19"/>
    <property type="match status" value="3"/>
</dbReference>
<dbReference type="GO" id="GO:0006952">
    <property type="term" value="P:defense response"/>
    <property type="evidence" value="ECO:0007669"/>
    <property type="project" value="UniProtKB-KW"/>
</dbReference>
<dbReference type="GO" id="GO:0016998">
    <property type="term" value="P:cell wall macromolecule catabolic process"/>
    <property type="evidence" value="ECO:0007669"/>
    <property type="project" value="InterPro"/>
</dbReference>
<dbReference type="InterPro" id="IPR001002">
    <property type="entry name" value="Chitin-bd_1"/>
</dbReference>
<evidence type="ECO:0000256" key="11">
    <source>
        <dbReference type="ARBA" id="ARBA00023277"/>
    </source>
</evidence>
<dbReference type="SMART" id="SM00270">
    <property type="entry name" value="ChtBD1"/>
    <property type="match status" value="2"/>
</dbReference>
<evidence type="ECO:0000256" key="15">
    <source>
        <dbReference type="SAM" id="MobiDB-lite"/>
    </source>
</evidence>
<accession>A0A8S2A5S4</accession>
<sequence length="719" mass="78640">MALTKIFLILLLSLLGFYSETVKSQNCNCAPNLCCSQFGYCGTTADYCGSTCQSGPCRVGGPPTGAGLVGSIVTQNFFNNIINQAGNGCAGKRFYTRDSFINATNTFPSFANTVTRREIATMFAHFTYETGNFCYIEEINGASRVMCDQNNRQYPCAPGKSYHGRGPLLLSWNFNYGACGQSLGLDLLRQPELVSSNPVVAFRAALWFWMKSVRPVLNQGFGATVRAVSGFDCDGRNLANGVTVVRQMITAAKAAVREGPCQRSSETSGGGGNSGGGGDAVSLEGTVTPEFFNSILNQARGDCAGKGFYSHNAFMAAANSYQSFGASISKREIAAFFAHVTHETEFMCYIEEIDGPAKAENYCEKDNTDFPCAQGKAYYGRGPIQLSWNYNYGLCGRDLNENLLASPEKVAQDPVLAFKTAFWFWTTNVRGKFNQGFGATIRAINGMECSGRDPATVAKRIEYYRDYCVFLIYLFSFYSQTAKSQFCGCSPILCCSQSGYCGITDQHCGSGCKSGPCRQSRDPVDKIVTQQFFNGIIDTRNGCAGKGFYTRDSFLQAANTTFDFTSSVTMLEIASMFAHFTHETERFCFVEEVNGTSLDYCDENNSLYPCAPGKSYHGRGPFQLSWNYNYGTCGQSLGLDLLRQPELVSSNSTVAFQTGLWFWINSVRPVLNQGFGATIRAINAMECNGGNLGAVNARVRYYTDYCTQLGVDPGFNLRC</sequence>
<evidence type="ECO:0000256" key="12">
    <source>
        <dbReference type="ARBA" id="ARBA00023295"/>
    </source>
</evidence>
<evidence type="ECO:0000256" key="1">
    <source>
        <dbReference type="ARBA" id="ARBA00000822"/>
    </source>
</evidence>
<dbReference type="InterPro" id="IPR000726">
    <property type="entry name" value="Glyco_hydro_19_cat"/>
</dbReference>
<feature type="compositionally biased region" description="Gly residues" evidence="15">
    <location>
        <begin position="268"/>
        <end position="279"/>
    </location>
</feature>
<keyword evidence="19" id="KW-1185">Reference proteome</keyword>
<dbReference type="InterPro" id="IPR018371">
    <property type="entry name" value="Chitin-binding_1_CS"/>
</dbReference>
<keyword evidence="9 14" id="KW-1015">Disulfide bond</keyword>
<keyword evidence="4 14" id="KW-0147">Chitin-binding</keyword>
<keyword evidence="11" id="KW-0119">Carbohydrate metabolism</keyword>
<dbReference type="InterPro" id="IPR023346">
    <property type="entry name" value="Lysozyme-like_dom_sf"/>
</dbReference>
<dbReference type="InterPro" id="IPR036861">
    <property type="entry name" value="Endochitinase-like_sf"/>
</dbReference>
<dbReference type="Pfam" id="PF00187">
    <property type="entry name" value="Chitin_bind_1"/>
    <property type="match status" value="1"/>
</dbReference>
<evidence type="ECO:0000256" key="14">
    <source>
        <dbReference type="PROSITE-ProRule" id="PRU00261"/>
    </source>
</evidence>
<dbReference type="Gene3D" id="3.30.20.10">
    <property type="entry name" value="Endochitinase, domain 2"/>
    <property type="match status" value="3"/>
</dbReference>
<organism evidence="18 19">
    <name type="scientific">Arabidopsis arenosa</name>
    <name type="common">Sand rock-cress</name>
    <name type="synonym">Cardaminopsis arenosa</name>
    <dbReference type="NCBI Taxonomy" id="38785"/>
    <lineage>
        <taxon>Eukaryota</taxon>
        <taxon>Viridiplantae</taxon>
        <taxon>Streptophyta</taxon>
        <taxon>Embryophyta</taxon>
        <taxon>Tracheophyta</taxon>
        <taxon>Spermatophyta</taxon>
        <taxon>Magnoliopsida</taxon>
        <taxon>eudicotyledons</taxon>
        <taxon>Gunneridae</taxon>
        <taxon>Pentapetalae</taxon>
        <taxon>rosids</taxon>
        <taxon>malvids</taxon>
        <taxon>Brassicales</taxon>
        <taxon>Brassicaceae</taxon>
        <taxon>Camelineae</taxon>
        <taxon>Arabidopsis</taxon>
    </lineage>
</organism>
<dbReference type="GO" id="GO:0006032">
    <property type="term" value="P:chitin catabolic process"/>
    <property type="evidence" value="ECO:0007669"/>
    <property type="project" value="UniProtKB-KW"/>
</dbReference>
<dbReference type="CDD" id="cd00035">
    <property type="entry name" value="ChtBD1"/>
    <property type="match status" value="2"/>
</dbReference>
<feature type="disulfide bond" evidence="14">
    <location>
        <begin position="29"/>
        <end position="41"/>
    </location>
</feature>